<dbReference type="AlphaFoldDB" id="A0A0D3KEX6"/>
<keyword evidence="2" id="KW-0812">Transmembrane</keyword>
<evidence type="ECO:0000256" key="2">
    <source>
        <dbReference type="SAM" id="Phobius"/>
    </source>
</evidence>
<name>A0A0D3KEX6_EMIH1</name>
<feature type="transmembrane region" description="Helical" evidence="2">
    <location>
        <begin position="17"/>
        <end position="35"/>
    </location>
</feature>
<dbReference type="KEGG" id="ehx:EMIHUDRAFT_449338"/>
<dbReference type="HOGENOM" id="CLU_1075359_0_0_1"/>
<organism evidence="3 4">
    <name type="scientific">Emiliania huxleyi (strain CCMP1516)</name>
    <dbReference type="NCBI Taxonomy" id="280463"/>
    <lineage>
        <taxon>Eukaryota</taxon>
        <taxon>Haptista</taxon>
        <taxon>Haptophyta</taxon>
        <taxon>Prymnesiophyceae</taxon>
        <taxon>Isochrysidales</taxon>
        <taxon>Noelaerhabdaceae</taxon>
        <taxon>Emiliania</taxon>
    </lineage>
</organism>
<keyword evidence="2" id="KW-1133">Transmembrane helix</keyword>
<feature type="compositionally biased region" description="Acidic residues" evidence="1">
    <location>
        <begin position="235"/>
        <end position="249"/>
    </location>
</feature>
<proteinExistence type="predicted"/>
<dbReference type="PaxDb" id="2903-EOD34311"/>
<evidence type="ECO:0000256" key="1">
    <source>
        <dbReference type="SAM" id="MobiDB-lite"/>
    </source>
</evidence>
<accession>A0A0D3KEX6</accession>
<reference evidence="4" key="1">
    <citation type="journal article" date="2013" name="Nature">
        <title>Pan genome of the phytoplankton Emiliania underpins its global distribution.</title>
        <authorList>
            <person name="Read B.A."/>
            <person name="Kegel J."/>
            <person name="Klute M.J."/>
            <person name="Kuo A."/>
            <person name="Lefebvre S.C."/>
            <person name="Maumus F."/>
            <person name="Mayer C."/>
            <person name="Miller J."/>
            <person name="Monier A."/>
            <person name="Salamov A."/>
            <person name="Young J."/>
            <person name="Aguilar M."/>
            <person name="Claverie J.M."/>
            <person name="Frickenhaus S."/>
            <person name="Gonzalez K."/>
            <person name="Herman E.K."/>
            <person name="Lin Y.C."/>
            <person name="Napier J."/>
            <person name="Ogata H."/>
            <person name="Sarno A.F."/>
            <person name="Shmutz J."/>
            <person name="Schroeder D."/>
            <person name="de Vargas C."/>
            <person name="Verret F."/>
            <person name="von Dassow P."/>
            <person name="Valentin K."/>
            <person name="Van de Peer Y."/>
            <person name="Wheeler G."/>
            <person name="Dacks J.B."/>
            <person name="Delwiche C.F."/>
            <person name="Dyhrman S.T."/>
            <person name="Glockner G."/>
            <person name="John U."/>
            <person name="Richards T."/>
            <person name="Worden A.Z."/>
            <person name="Zhang X."/>
            <person name="Grigoriev I.V."/>
            <person name="Allen A.E."/>
            <person name="Bidle K."/>
            <person name="Borodovsky M."/>
            <person name="Bowler C."/>
            <person name="Brownlee C."/>
            <person name="Cock J.M."/>
            <person name="Elias M."/>
            <person name="Gladyshev V.N."/>
            <person name="Groth M."/>
            <person name="Guda C."/>
            <person name="Hadaegh A."/>
            <person name="Iglesias-Rodriguez M.D."/>
            <person name="Jenkins J."/>
            <person name="Jones B.M."/>
            <person name="Lawson T."/>
            <person name="Leese F."/>
            <person name="Lindquist E."/>
            <person name="Lobanov A."/>
            <person name="Lomsadze A."/>
            <person name="Malik S.B."/>
            <person name="Marsh M.E."/>
            <person name="Mackinder L."/>
            <person name="Mock T."/>
            <person name="Mueller-Roeber B."/>
            <person name="Pagarete A."/>
            <person name="Parker M."/>
            <person name="Probert I."/>
            <person name="Quesneville H."/>
            <person name="Raines C."/>
            <person name="Rensing S.A."/>
            <person name="Riano-Pachon D.M."/>
            <person name="Richier S."/>
            <person name="Rokitta S."/>
            <person name="Shiraiwa Y."/>
            <person name="Soanes D.M."/>
            <person name="van der Giezen M."/>
            <person name="Wahlund T.M."/>
            <person name="Williams B."/>
            <person name="Wilson W."/>
            <person name="Wolfe G."/>
            <person name="Wurch L.L."/>
        </authorList>
    </citation>
    <scope>NUCLEOTIDE SEQUENCE</scope>
</reference>
<dbReference type="GeneID" id="17279582"/>
<evidence type="ECO:0000313" key="3">
    <source>
        <dbReference type="EnsemblProtists" id="EOD34311"/>
    </source>
</evidence>
<keyword evidence="2" id="KW-0472">Membrane</keyword>
<sequence length="259" mass="29093">MAASGSSRRRKKAPGSLLNKLFALGCLASLLPLYYEYHYTTRSREHLPHVPHDDPFIRVIDAAGPFDEPGINHSTEAALKLSFYVAFMFRSRAALSMLSMRFLSLAMMRFVLASNELAMMLFMLASMNAAKREQQRRLYALHGPARRAELALHGYDEHGRPLRRGPLGSSAPLYASLAAYPELGVRREAEAEAFWDSFESGRRGRLRTYDEGPHGLLLQILALDEMLTRLREGQDGDFSDSATGDESDEDDRRSPSPDR</sequence>
<protein>
    <submittedName>
        <fullName evidence="3">Uncharacterized protein</fullName>
    </submittedName>
</protein>
<dbReference type="Proteomes" id="UP000013827">
    <property type="component" value="Unassembled WGS sequence"/>
</dbReference>
<feature type="region of interest" description="Disordered" evidence="1">
    <location>
        <begin position="231"/>
        <end position="259"/>
    </location>
</feature>
<keyword evidence="4" id="KW-1185">Reference proteome</keyword>
<feature type="compositionally biased region" description="Basic and acidic residues" evidence="1">
    <location>
        <begin position="250"/>
        <end position="259"/>
    </location>
</feature>
<dbReference type="EnsemblProtists" id="EOD34311">
    <property type="protein sequence ID" value="EOD34311"/>
    <property type="gene ID" value="EMIHUDRAFT_449338"/>
</dbReference>
<feature type="transmembrane region" description="Helical" evidence="2">
    <location>
        <begin position="106"/>
        <end position="127"/>
    </location>
</feature>
<dbReference type="RefSeq" id="XP_005786740.1">
    <property type="nucleotide sequence ID" value="XM_005786683.1"/>
</dbReference>
<evidence type="ECO:0000313" key="4">
    <source>
        <dbReference type="Proteomes" id="UP000013827"/>
    </source>
</evidence>
<reference evidence="3" key="2">
    <citation type="submission" date="2024-10" db="UniProtKB">
        <authorList>
            <consortium name="EnsemblProtists"/>
        </authorList>
    </citation>
    <scope>IDENTIFICATION</scope>
</reference>